<evidence type="ECO:0000256" key="2">
    <source>
        <dbReference type="SAM" id="MobiDB-lite"/>
    </source>
</evidence>
<sequence length="436" mass="47742">MSESQVYSCTCLNVRAYVQAASSERVALEDTADVLECTLDSRAIQVALSWLVEVKGGSSIDPNINSVRCLLCKTPLLYFRNDSQPAALGALRPQQQQKALPEADSTVYMSKEAKDEQAMLASERAEEYSEAFGVMLLSNVVDQVRVRSNVHIPRELQQKVTGYMQKLEAERDERVREFIRAQDEELERTRQRTKEQSKIVAEIVDKLHPQQQAPVSPGMHKGTAGTSGLAAMLRGSTGGGGMEAAGANPLARGSSYTGAQRLHGPAHSFSDDELDLEDETAFSAMGAIPPRSSQGGLGRHLGQRTNSGRSQLSDALEREEDAFGDFSSEQTGAASGVNMQRPGGNLSQMLAGSMPIQIPAFGSSLTNDISLSRREHRQRADEIEMSRRREQILRGMPKTFVPPHQLMNQIDNDSSEMIVGSKPRDLYGMPRRHAPG</sequence>
<dbReference type="Proteomes" id="UP001139887">
    <property type="component" value="Unassembled WGS sequence"/>
</dbReference>
<name>A0A9W8I7F9_9FUNG</name>
<organism evidence="3 4">
    <name type="scientific">Coemansia brasiliensis</name>
    <dbReference type="NCBI Taxonomy" id="2650707"/>
    <lineage>
        <taxon>Eukaryota</taxon>
        <taxon>Fungi</taxon>
        <taxon>Fungi incertae sedis</taxon>
        <taxon>Zoopagomycota</taxon>
        <taxon>Kickxellomycotina</taxon>
        <taxon>Kickxellomycetes</taxon>
        <taxon>Kickxellales</taxon>
        <taxon>Kickxellaceae</taxon>
        <taxon>Coemansia</taxon>
    </lineage>
</organism>
<dbReference type="OrthoDB" id="5592172at2759"/>
<reference evidence="3" key="1">
    <citation type="submission" date="2022-07" db="EMBL/GenBank/DDBJ databases">
        <title>Phylogenomic reconstructions and comparative analyses of Kickxellomycotina fungi.</title>
        <authorList>
            <person name="Reynolds N.K."/>
            <person name="Stajich J.E."/>
            <person name="Barry K."/>
            <person name="Grigoriev I.V."/>
            <person name="Crous P."/>
            <person name="Smith M.E."/>
        </authorList>
    </citation>
    <scope>NUCLEOTIDE SEQUENCE</scope>
    <source>
        <strain evidence="3">NRRL 1566</strain>
    </source>
</reference>
<evidence type="ECO:0000256" key="1">
    <source>
        <dbReference type="SAM" id="Coils"/>
    </source>
</evidence>
<evidence type="ECO:0000313" key="4">
    <source>
        <dbReference type="Proteomes" id="UP001139887"/>
    </source>
</evidence>
<dbReference type="EMBL" id="JANBUW010000051">
    <property type="protein sequence ID" value="KAJ2849938.1"/>
    <property type="molecule type" value="Genomic_DNA"/>
</dbReference>
<proteinExistence type="predicted"/>
<accession>A0A9W8I7F9</accession>
<protein>
    <submittedName>
        <fullName evidence="3">Uncharacterized protein</fullName>
    </submittedName>
</protein>
<feature type="region of interest" description="Disordered" evidence="2">
    <location>
        <begin position="287"/>
        <end position="318"/>
    </location>
</feature>
<comment type="caution">
    <text evidence="3">The sequence shown here is derived from an EMBL/GenBank/DDBJ whole genome shotgun (WGS) entry which is preliminary data.</text>
</comment>
<gene>
    <name evidence="3" type="ORF">IWW36_002287</name>
</gene>
<keyword evidence="1" id="KW-0175">Coiled coil</keyword>
<evidence type="ECO:0000313" key="3">
    <source>
        <dbReference type="EMBL" id="KAJ2849938.1"/>
    </source>
</evidence>
<feature type="coiled-coil region" evidence="1">
    <location>
        <begin position="164"/>
        <end position="196"/>
    </location>
</feature>
<keyword evidence="4" id="KW-1185">Reference proteome</keyword>
<dbReference type="AlphaFoldDB" id="A0A9W8I7F9"/>
<feature type="region of interest" description="Disordered" evidence="2">
    <location>
        <begin position="326"/>
        <end position="345"/>
    </location>
</feature>
<feature type="compositionally biased region" description="Polar residues" evidence="2">
    <location>
        <begin position="303"/>
        <end position="313"/>
    </location>
</feature>